<protein>
    <submittedName>
        <fullName evidence="3">Putative oxygenase (Putative secreted protein)</fullName>
    </submittedName>
</protein>
<dbReference type="AlphaFoldDB" id="A0A238HCB3"/>
<evidence type="ECO:0000313" key="3">
    <source>
        <dbReference type="EMBL" id="SMG02798.1"/>
    </source>
</evidence>
<dbReference type="SUPFAM" id="SSF51197">
    <property type="entry name" value="Clavaminate synthase-like"/>
    <property type="match status" value="1"/>
</dbReference>
<evidence type="ECO:0000313" key="4">
    <source>
        <dbReference type="Proteomes" id="UP000198460"/>
    </source>
</evidence>
<keyword evidence="1" id="KW-0560">Oxidoreductase</keyword>
<accession>A0A238HCB3</accession>
<sequence length="347" mass="39939">MSDHNSNTPFPTITLTDSQRWDLTSFFDKFIVENNGNIMDVGQDFFKNPSKIISLASRSLLDLFYSFRDMTKDAPYLLIENFPMHDDTFYGNTPPNWRSAAMIGRTIREESFIALAASCLGESFSWPTLQNGRLIHNVLPIAGDEAEQNGHSSDIELEWHTEDAFHPCRGDYLILFGIRNHDSIATTLMSIKDIELSDEQKEILFQKKYRIKPDNEHLRQIIDENDPGRRSIKKLIEESEAVSVLFGVPESPYLRIDPYFMECPDKGSVYDETLRYLIAELNRVKQNVVVKKGDMLIIDNYLAVHGRAPFKAKYDGSDRWLKKSIVSRDIRRARALGFRVSDNLNVF</sequence>
<dbReference type="GO" id="GO:0016706">
    <property type="term" value="F:2-oxoglutarate-dependent dioxygenase activity"/>
    <property type="evidence" value="ECO:0007669"/>
    <property type="project" value="UniProtKB-ARBA"/>
</dbReference>
<evidence type="ECO:0000259" key="2">
    <source>
        <dbReference type="Pfam" id="PF02668"/>
    </source>
</evidence>
<dbReference type="Pfam" id="PF02668">
    <property type="entry name" value="TauD"/>
    <property type="match status" value="1"/>
</dbReference>
<dbReference type="Proteomes" id="UP000198460">
    <property type="component" value="Unassembled WGS sequence"/>
</dbReference>
<gene>
    <name evidence="3" type="ORF">BSIN_3496</name>
</gene>
<organism evidence="3 4">
    <name type="scientific">Burkholderia singularis</name>
    <dbReference type="NCBI Taxonomy" id="1503053"/>
    <lineage>
        <taxon>Bacteria</taxon>
        <taxon>Pseudomonadati</taxon>
        <taxon>Pseudomonadota</taxon>
        <taxon>Betaproteobacteria</taxon>
        <taxon>Burkholderiales</taxon>
        <taxon>Burkholderiaceae</taxon>
        <taxon>Burkholderia</taxon>
        <taxon>pseudomallei group</taxon>
    </lineage>
</organism>
<evidence type="ECO:0000256" key="1">
    <source>
        <dbReference type="ARBA" id="ARBA00023002"/>
    </source>
</evidence>
<proteinExistence type="predicted"/>
<dbReference type="InterPro" id="IPR003819">
    <property type="entry name" value="TauD/TfdA-like"/>
</dbReference>
<dbReference type="Gene3D" id="3.60.130.10">
    <property type="entry name" value="Clavaminate synthase-like"/>
    <property type="match status" value="1"/>
</dbReference>
<dbReference type="InterPro" id="IPR042098">
    <property type="entry name" value="TauD-like_sf"/>
</dbReference>
<dbReference type="RefSeq" id="WP_089342105.1">
    <property type="nucleotide sequence ID" value="NZ_FXAN01000110.1"/>
</dbReference>
<feature type="domain" description="TauD/TfdA-like" evidence="2">
    <location>
        <begin position="119"/>
        <end position="322"/>
    </location>
</feature>
<dbReference type="EMBL" id="FXAN01000110">
    <property type="protein sequence ID" value="SMG02798.1"/>
    <property type="molecule type" value="Genomic_DNA"/>
</dbReference>
<name>A0A238HCB3_9BURK</name>
<reference evidence="3 4" key="1">
    <citation type="submission" date="2017-04" db="EMBL/GenBank/DDBJ databases">
        <authorList>
            <person name="Afonso C.L."/>
            <person name="Miller P.J."/>
            <person name="Scott M.A."/>
            <person name="Spackman E."/>
            <person name="Goraichik I."/>
            <person name="Dimitrov K.M."/>
            <person name="Suarez D.L."/>
            <person name="Swayne D.E."/>
        </authorList>
    </citation>
    <scope>NUCLEOTIDE SEQUENCE [LARGE SCALE GENOMIC DNA]</scope>
    <source>
        <strain evidence="3">LMG 28154</strain>
    </source>
</reference>